<evidence type="ECO:0000313" key="2">
    <source>
        <dbReference type="EMBL" id="SET91854.1"/>
    </source>
</evidence>
<name>A0A1I0I5R6_9GAMM</name>
<dbReference type="AlphaFoldDB" id="A0A1I0I5R6"/>
<protein>
    <recommendedName>
        <fullName evidence="1">Antitoxin Xre/MbcA/ParS-like toxin-binding domain-containing protein</fullName>
    </recommendedName>
</protein>
<evidence type="ECO:0000259" key="1">
    <source>
        <dbReference type="Pfam" id="PF09722"/>
    </source>
</evidence>
<dbReference type="InterPro" id="IPR024467">
    <property type="entry name" value="Xre/MbcA/ParS-like_toxin-bd"/>
</dbReference>
<sequence length="60" mass="7061">MERVSDVFGIYKNLRIIFPTEQQANEWVKKPNKAFGNWTAIEVMVDDLSTVRRYLDSQLV</sequence>
<dbReference type="STRING" id="430453.SAMN04487962_1452"/>
<evidence type="ECO:0000313" key="3">
    <source>
        <dbReference type="Proteomes" id="UP000198762"/>
    </source>
</evidence>
<feature type="domain" description="Antitoxin Xre/MbcA/ParS-like toxin-binding" evidence="1">
    <location>
        <begin position="14"/>
        <end position="57"/>
    </location>
</feature>
<dbReference type="Pfam" id="PF09722">
    <property type="entry name" value="Xre_MbcA_ParS_C"/>
    <property type="match status" value="1"/>
</dbReference>
<keyword evidence="3" id="KW-1185">Reference proteome</keyword>
<dbReference type="EMBL" id="FOHZ01000045">
    <property type="protein sequence ID" value="SET91854.1"/>
    <property type="molecule type" value="Genomic_DNA"/>
</dbReference>
<dbReference type="Proteomes" id="UP000198762">
    <property type="component" value="Unassembled WGS sequence"/>
</dbReference>
<gene>
    <name evidence="2" type="ORF">SAMN04487962_1452</name>
</gene>
<organism evidence="2 3">
    <name type="scientific">Marinobacter segnicrescens</name>
    <dbReference type="NCBI Taxonomy" id="430453"/>
    <lineage>
        <taxon>Bacteria</taxon>
        <taxon>Pseudomonadati</taxon>
        <taxon>Pseudomonadota</taxon>
        <taxon>Gammaproteobacteria</taxon>
        <taxon>Pseudomonadales</taxon>
        <taxon>Marinobacteraceae</taxon>
        <taxon>Marinobacter</taxon>
    </lineage>
</organism>
<accession>A0A1I0I5R6</accession>
<reference evidence="3" key="1">
    <citation type="submission" date="2016-10" db="EMBL/GenBank/DDBJ databases">
        <authorList>
            <person name="Varghese N."/>
            <person name="Submissions S."/>
        </authorList>
    </citation>
    <scope>NUCLEOTIDE SEQUENCE [LARGE SCALE GENOMIC DNA]</scope>
    <source>
        <strain evidence="3">CGMCC 1.6489</strain>
    </source>
</reference>
<proteinExistence type="predicted"/>